<evidence type="ECO:0000259" key="3">
    <source>
        <dbReference type="SMART" id="SM00852"/>
    </source>
</evidence>
<accession>A0ABW1QCK7</accession>
<dbReference type="PANTHER" id="PTHR43764:SF1">
    <property type="entry name" value="MOLYBDOPTERIN MOLYBDOTRANSFERASE"/>
    <property type="match status" value="1"/>
</dbReference>
<name>A0ABW1QCK7_9CORY</name>
<evidence type="ECO:0000256" key="2">
    <source>
        <dbReference type="ARBA" id="ARBA00023150"/>
    </source>
</evidence>
<reference evidence="5" key="1">
    <citation type="journal article" date="2019" name="Int. J. Syst. Evol. Microbiol.">
        <title>The Global Catalogue of Microorganisms (GCM) 10K type strain sequencing project: providing services to taxonomists for standard genome sequencing and annotation.</title>
        <authorList>
            <consortium name="The Broad Institute Genomics Platform"/>
            <consortium name="The Broad Institute Genome Sequencing Center for Infectious Disease"/>
            <person name="Wu L."/>
            <person name="Ma J."/>
        </authorList>
    </citation>
    <scope>NUCLEOTIDE SEQUENCE [LARGE SCALE GENOMIC DNA]</scope>
    <source>
        <strain evidence="5">CCUG 51943</strain>
    </source>
</reference>
<dbReference type="PANTHER" id="PTHR43764">
    <property type="entry name" value="MOLYBDENUM COFACTOR BIOSYNTHESIS"/>
    <property type="match status" value="1"/>
</dbReference>
<dbReference type="SMART" id="SM00852">
    <property type="entry name" value="MoCF_biosynth"/>
    <property type="match status" value="1"/>
</dbReference>
<dbReference type="Gene3D" id="3.40.980.10">
    <property type="entry name" value="MoaB/Mog-like domain"/>
    <property type="match status" value="1"/>
</dbReference>
<evidence type="ECO:0000313" key="4">
    <source>
        <dbReference type="EMBL" id="MFC6147131.1"/>
    </source>
</evidence>
<comment type="pathway">
    <text evidence="1">Cofactor biosynthesis; molybdopterin biosynthesis.</text>
</comment>
<dbReference type="Pfam" id="PF00994">
    <property type="entry name" value="MoCF_biosynth"/>
    <property type="match status" value="1"/>
</dbReference>
<protein>
    <submittedName>
        <fullName evidence="4">MogA/MoaB family molybdenum cofactor biosynthesis protein</fullName>
    </submittedName>
</protein>
<dbReference type="InterPro" id="IPR051920">
    <property type="entry name" value="MPT_Adenylyltrnsfr/MoaC-Rel"/>
</dbReference>
<keyword evidence="2" id="KW-0501">Molybdenum cofactor biosynthesis</keyword>
<dbReference type="CDD" id="cd00886">
    <property type="entry name" value="MogA_MoaB"/>
    <property type="match status" value="1"/>
</dbReference>
<proteinExistence type="predicted"/>
<dbReference type="Proteomes" id="UP001596244">
    <property type="component" value="Unassembled WGS sequence"/>
</dbReference>
<dbReference type="InterPro" id="IPR001453">
    <property type="entry name" value="MoaB/Mog_dom"/>
</dbReference>
<gene>
    <name evidence="4" type="ORF">ACFPUZ_09975</name>
</gene>
<organism evidence="4 5">
    <name type="scientific">Corynebacterium nasicanis</name>
    <dbReference type="NCBI Taxonomy" id="1448267"/>
    <lineage>
        <taxon>Bacteria</taxon>
        <taxon>Bacillati</taxon>
        <taxon>Actinomycetota</taxon>
        <taxon>Actinomycetes</taxon>
        <taxon>Mycobacteriales</taxon>
        <taxon>Corynebacteriaceae</taxon>
        <taxon>Corynebacterium</taxon>
    </lineage>
</organism>
<evidence type="ECO:0000256" key="1">
    <source>
        <dbReference type="ARBA" id="ARBA00005046"/>
    </source>
</evidence>
<dbReference type="EMBL" id="JBHSQE010000009">
    <property type="protein sequence ID" value="MFC6147131.1"/>
    <property type="molecule type" value="Genomic_DNA"/>
</dbReference>
<keyword evidence="5" id="KW-1185">Reference proteome</keyword>
<sequence>MRTGLVIVASTRAAAGTYPDRSGPLAVEFLRRLGLDTPDARVVADVDIPAAVEKALAERPAVLLTSGGTGVTPDDRTVEAVAAHLDRELPGIVHAFFARGLASTPTAALSRAVAGLAGGTFVMTLPGSTGGVRDGCAVLAPLLPHLLDQLEGRHEH</sequence>
<comment type="caution">
    <text evidence="4">The sequence shown here is derived from an EMBL/GenBank/DDBJ whole genome shotgun (WGS) entry which is preliminary data.</text>
</comment>
<evidence type="ECO:0000313" key="5">
    <source>
        <dbReference type="Proteomes" id="UP001596244"/>
    </source>
</evidence>
<dbReference type="RefSeq" id="WP_377001763.1">
    <property type="nucleotide sequence ID" value="NZ_JBHSQE010000009.1"/>
</dbReference>
<feature type="domain" description="MoaB/Mog" evidence="3">
    <location>
        <begin position="5"/>
        <end position="146"/>
    </location>
</feature>
<dbReference type="InterPro" id="IPR036425">
    <property type="entry name" value="MoaB/Mog-like_dom_sf"/>
</dbReference>
<dbReference type="SUPFAM" id="SSF53218">
    <property type="entry name" value="Molybdenum cofactor biosynthesis proteins"/>
    <property type="match status" value="1"/>
</dbReference>